<dbReference type="InterPro" id="IPR036380">
    <property type="entry name" value="Isochorismatase-like_sf"/>
</dbReference>
<dbReference type="InterPro" id="IPR050272">
    <property type="entry name" value="Isochorismatase-like_hydrls"/>
</dbReference>
<keyword evidence="1 3" id="KW-0378">Hydrolase</keyword>
<dbReference type="EMBL" id="PGGC01000005">
    <property type="protein sequence ID" value="PJG60663.1"/>
    <property type="molecule type" value="Genomic_DNA"/>
</dbReference>
<dbReference type="PANTHER" id="PTHR43540:SF9">
    <property type="entry name" value="FAMILY HYDROLASE, PUTATIVE (AFU_ORTHOLOGUE AFUA_2G08700)-RELATED"/>
    <property type="match status" value="1"/>
</dbReference>
<organism evidence="3 4">
    <name type="scientific">Aeromonas cavernicola</name>
    <dbReference type="NCBI Taxonomy" id="1006623"/>
    <lineage>
        <taxon>Bacteria</taxon>
        <taxon>Pseudomonadati</taxon>
        <taxon>Pseudomonadota</taxon>
        <taxon>Gammaproteobacteria</taxon>
        <taxon>Aeromonadales</taxon>
        <taxon>Aeromonadaceae</taxon>
        <taxon>Aeromonas</taxon>
    </lineage>
</organism>
<evidence type="ECO:0000313" key="3">
    <source>
        <dbReference type="EMBL" id="PJG60663.1"/>
    </source>
</evidence>
<evidence type="ECO:0000259" key="2">
    <source>
        <dbReference type="Pfam" id="PF00857"/>
    </source>
</evidence>
<keyword evidence="4" id="KW-1185">Reference proteome</keyword>
<gene>
    <name evidence="3" type="ORF">CUC53_01295</name>
</gene>
<evidence type="ECO:0000256" key="1">
    <source>
        <dbReference type="ARBA" id="ARBA00022801"/>
    </source>
</evidence>
<name>A0A2H9U9F7_9GAMM</name>
<accession>A0A2H9U9F7</accession>
<feature type="domain" description="Isochorismatase-like" evidence="2">
    <location>
        <begin position="19"/>
        <end position="206"/>
    </location>
</feature>
<dbReference type="AlphaFoldDB" id="A0A2H9U9F7"/>
<dbReference type="PANTHER" id="PTHR43540">
    <property type="entry name" value="PEROXYUREIDOACRYLATE/UREIDOACRYLATE AMIDOHYDROLASE-RELATED"/>
    <property type="match status" value="1"/>
</dbReference>
<dbReference type="Gene3D" id="3.40.50.850">
    <property type="entry name" value="Isochorismatase-like"/>
    <property type="match status" value="1"/>
</dbReference>
<protein>
    <submittedName>
        <fullName evidence="3">Cysteine hydrolase</fullName>
    </submittedName>
</protein>
<comment type="caution">
    <text evidence="3">The sequence shown here is derived from an EMBL/GenBank/DDBJ whole genome shotgun (WGS) entry which is preliminary data.</text>
</comment>
<evidence type="ECO:0000313" key="4">
    <source>
        <dbReference type="Proteomes" id="UP000235861"/>
    </source>
</evidence>
<proteinExistence type="predicted"/>
<reference evidence="3 4" key="1">
    <citation type="submission" date="2017-11" db="EMBL/GenBank/DDBJ databases">
        <title>Draft genome sequence of environmental isolate Aeromonas cavernicola sp. nov. MDC 2508.</title>
        <authorList>
            <person name="Colston S.M."/>
            <person name="Navarro A."/>
            <person name="Martinez-Murcia A.J."/>
            <person name="Graf J."/>
        </authorList>
    </citation>
    <scope>NUCLEOTIDE SEQUENCE [LARGE SCALE GENOMIC DNA]</scope>
    <source>
        <strain evidence="3 4">MDC 2508</strain>
    </source>
</reference>
<dbReference type="Pfam" id="PF00857">
    <property type="entry name" value="Isochorismatase"/>
    <property type="match status" value="1"/>
</dbReference>
<dbReference type="InterPro" id="IPR000868">
    <property type="entry name" value="Isochorismatase-like_dom"/>
</dbReference>
<dbReference type="SUPFAM" id="SSF52499">
    <property type="entry name" value="Isochorismatase-like hydrolases"/>
    <property type="match status" value="1"/>
</dbReference>
<dbReference type="GO" id="GO:0016787">
    <property type="term" value="F:hydrolase activity"/>
    <property type="evidence" value="ECO:0007669"/>
    <property type="project" value="UniProtKB-KW"/>
</dbReference>
<sequence length="221" mass="24073">MKKSINARPFDFTFDPATTAIIMIDMQRDFVEPNGFGHALGNDVSLVRRAIEPCRKVLEAARATGMLVIHTREGHRPDLTDCLPAKLERGGKRFIGEQGAMGRILVQGEAGHDLIPELYPIAGEPVIDKPGKGAFYATDLHLILQARGIRSLVICGVTTEVCVQSTAREANDRGYELLIPADCCASYFPEFHRVTLEMIQAQGAIVGWVSDADTLVAALKG</sequence>
<dbReference type="CDD" id="cd00431">
    <property type="entry name" value="cysteine_hydrolases"/>
    <property type="match status" value="1"/>
</dbReference>
<dbReference type="RefSeq" id="WP_100292484.1">
    <property type="nucleotide sequence ID" value="NZ_PGGC01000005.1"/>
</dbReference>
<dbReference type="Proteomes" id="UP000235861">
    <property type="component" value="Unassembled WGS sequence"/>
</dbReference>
<dbReference type="OrthoDB" id="5294192at2"/>